<keyword evidence="3" id="KW-1185">Reference proteome</keyword>
<dbReference type="EMBL" id="JAPQYE010000029">
    <property type="protein sequence ID" value="MCZ0732355.1"/>
    <property type="molecule type" value="Genomic_DNA"/>
</dbReference>
<name>A0ABT4HQ94_MYCIR</name>
<evidence type="ECO:0000256" key="1">
    <source>
        <dbReference type="SAM" id="MobiDB-lite"/>
    </source>
</evidence>
<organism evidence="2 3">
    <name type="scientific">Mycolicibacterium iranicum</name>
    <name type="common">Mycobacterium iranicum</name>
    <dbReference type="NCBI Taxonomy" id="912594"/>
    <lineage>
        <taxon>Bacteria</taxon>
        <taxon>Bacillati</taxon>
        <taxon>Actinomycetota</taxon>
        <taxon>Actinomycetes</taxon>
        <taxon>Mycobacteriales</taxon>
        <taxon>Mycobacteriaceae</taxon>
        <taxon>Mycolicibacterium</taxon>
    </lineage>
</organism>
<evidence type="ECO:0000313" key="3">
    <source>
        <dbReference type="Proteomes" id="UP001084650"/>
    </source>
</evidence>
<feature type="region of interest" description="Disordered" evidence="1">
    <location>
        <begin position="33"/>
        <end position="61"/>
    </location>
</feature>
<proteinExistence type="predicted"/>
<dbReference type="RefSeq" id="WP_268788064.1">
    <property type="nucleotide sequence ID" value="NZ_JAPQYE010000029.1"/>
</dbReference>
<evidence type="ECO:0000313" key="2">
    <source>
        <dbReference type="EMBL" id="MCZ0732355.1"/>
    </source>
</evidence>
<protein>
    <submittedName>
        <fullName evidence="2">Uncharacterized protein</fullName>
    </submittedName>
</protein>
<dbReference type="Proteomes" id="UP001084650">
    <property type="component" value="Unassembled WGS sequence"/>
</dbReference>
<reference evidence="2" key="1">
    <citation type="submission" date="2022-12" db="EMBL/GenBank/DDBJ databases">
        <title>Whole genome sequence of Mycolicibacterium iranicum strain SBH312.</title>
        <authorList>
            <person name="Jani J."/>
            <person name="Arifin Mustapha Z."/>
            <person name="Ahmed K."/>
            <person name="Kai Ling C."/>
        </authorList>
    </citation>
    <scope>NUCLEOTIDE SEQUENCE</scope>
    <source>
        <strain evidence="2">SBH312</strain>
    </source>
</reference>
<sequence length="87" mass="8913">MPLHLVVESPMSTASCPGGLAAAGVERLVRGRAPLKHAHQAQAEEEPPLQEGAGPVSFPAIPETTGQLASVAARVAGPEPHLPLPTR</sequence>
<comment type="caution">
    <text evidence="2">The sequence shown here is derived from an EMBL/GenBank/DDBJ whole genome shotgun (WGS) entry which is preliminary data.</text>
</comment>
<gene>
    <name evidence="2" type="ORF">OY187_30335</name>
</gene>
<accession>A0ABT4HQ94</accession>